<feature type="domain" description="CoA carboxyltransferase N-terminal" evidence="2">
    <location>
        <begin position="1"/>
        <end position="244"/>
    </location>
</feature>
<reference evidence="4" key="1">
    <citation type="journal article" date="2022" name="Int. J. Syst. Evol. Microbiol.">
        <title>Anaeromyxobacter oryzae sp. nov., Anaeromyxobacter diazotrophicus sp. nov. and Anaeromyxobacter paludicola sp. nov., isolated from paddy soils.</title>
        <authorList>
            <person name="Itoh H."/>
            <person name="Xu Z."/>
            <person name="Mise K."/>
            <person name="Masuda Y."/>
            <person name="Ushijima N."/>
            <person name="Hayakawa C."/>
            <person name="Shiratori Y."/>
            <person name="Senoo K."/>
        </authorList>
    </citation>
    <scope>NUCLEOTIDE SEQUENCE [LARGE SCALE GENOMIC DNA]</scope>
    <source>
        <strain evidence="4">Red232</strain>
    </source>
</reference>
<dbReference type="PANTHER" id="PTHR42995:SF1">
    <property type="entry name" value="MALONATE DECARBOXYLASE BETA SUBUNIT"/>
    <property type="match status" value="1"/>
</dbReference>
<dbReference type="InterPro" id="IPR000438">
    <property type="entry name" value="Acetyl_CoA_COase_Trfase_b_su"/>
</dbReference>
<dbReference type="NCBIfam" id="TIGR03133">
    <property type="entry name" value="malonate_beta"/>
    <property type="match status" value="1"/>
</dbReference>
<dbReference type="Gene3D" id="3.90.226.10">
    <property type="entry name" value="2-enoyl-CoA Hydratase, Chain A, domain 1"/>
    <property type="match status" value="2"/>
</dbReference>
<evidence type="ECO:0000313" key="4">
    <source>
        <dbReference type="Proteomes" id="UP001162891"/>
    </source>
</evidence>
<proteinExistence type="predicted"/>
<name>A0ABM7X127_9BACT</name>
<evidence type="ECO:0000259" key="2">
    <source>
        <dbReference type="PROSITE" id="PS50980"/>
    </source>
</evidence>
<gene>
    <name evidence="3" type="ORF">AMOR_44940</name>
</gene>
<dbReference type="Proteomes" id="UP001162891">
    <property type="component" value="Chromosome"/>
</dbReference>
<dbReference type="InterPro" id="IPR029045">
    <property type="entry name" value="ClpP/crotonase-like_dom_sf"/>
</dbReference>
<dbReference type="Pfam" id="PF06833">
    <property type="entry name" value="MdcE"/>
    <property type="match status" value="1"/>
</dbReference>
<dbReference type="PROSITE" id="PS50980">
    <property type="entry name" value="COA_CT_NTER"/>
    <property type="match status" value="1"/>
</dbReference>
<dbReference type="InterPro" id="IPR034733">
    <property type="entry name" value="AcCoA_carboxyl_beta"/>
</dbReference>
<dbReference type="Pfam" id="PF01039">
    <property type="entry name" value="Carboxyl_trans"/>
    <property type="match status" value="1"/>
</dbReference>
<dbReference type="EMBL" id="AP025591">
    <property type="protein sequence ID" value="BDG05498.1"/>
    <property type="molecule type" value="Genomic_DNA"/>
</dbReference>
<dbReference type="PANTHER" id="PTHR42995">
    <property type="entry name" value="ACETYL-COENZYME A CARBOXYLASE CARBOXYL TRANSFERASE SUBUNIT BETA, CHLOROPLASTIC"/>
    <property type="match status" value="1"/>
</dbReference>
<organism evidence="3 4">
    <name type="scientific">Anaeromyxobacter oryzae</name>
    <dbReference type="NCBI Taxonomy" id="2918170"/>
    <lineage>
        <taxon>Bacteria</taxon>
        <taxon>Pseudomonadati</taxon>
        <taxon>Myxococcota</taxon>
        <taxon>Myxococcia</taxon>
        <taxon>Myxococcales</taxon>
        <taxon>Cystobacterineae</taxon>
        <taxon>Anaeromyxobacteraceae</taxon>
        <taxon>Anaeromyxobacter</taxon>
    </lineage>
</organism>
<dbReference type="RefSeq" id="WP_248354386.1">
    <property type="nucleotide sequence ID" value="NZ_AP025591.1"/>
</dbReference>
<evidence type="ECO:0000256" key="1">
    <source>
        <dbReference type="ARBA" id="ARBA00022679"/>
    </source>
</evidence>
<dbReference type="InterPro" id="IPR017556">
    <property type="entry name" value="Malonate_beta"/>
</dbReference>
<accession>A0ABM7X127</accession>
<evidence type="ECO:0000313" key="3">
    <source>
        <dbReference type="EMBL" id="BDG05498.1"/>
    </source>
</evidence>
<dbReference type="NCBIfam" id="NF005530">
    <property type="entry name" value="PRK07189.1"/>
    <property type="match status" value="1"/>
</dbReference>
<dbReference type="PRINTS" id="PR01070">
    <property type="entry name" value="ACCCTRFRASEB"/>
</dbReference>
<dbReference type="InterPro" id="IPR011762">
    <property type="entry name" value="COA_CT_N"/>
</dbReference>
<keyword evidence="4" id="KW-1185">Reference proteome</keyword>
<protein>
    <recommendedName>
        <fullName evidence="2">CoA carboxyltransferase N-terminal domain-containing protein</fullName>
    </recommendedName>
</protein>
<keyword evidence="1" id="KW-0808">Transferase</keyword>
<dbReference type="SUPFAM" id="SSF52096">
    <property type="entry name" value="ClpP/crotonase"/>
    <property type="match status" value="2"/>
</dbReference>
<sequence>MTARVPGLARSFREAPARRRLAGVLDPGTFVELLGPADRITSPHLAALDLPVAFDDGVVVGSGRLGARAVLVAAQEGAFMGGGVGEVHGAKLAGLLARARRERPAAVLLLLDTGGVRLQEANAGLVAVSEVMRGVLAARSEGIPVVALVGGGWGCFGGMGIVARCCDRIAVSEEGRVGLSGPDVIEETRGVEELDAEDRALVWRLYGGKHRVLLGEADLLVEDDVDAFRAAALELAARPRPITLEALDAEHAALARRLAEHGAASDSPEIWRALGVADPAAASLLGAEAFRRVAGAARAPAGARAPLRAAPAEAPPPEVRAVLDDLFPRGHSVSREGGILAGGGTAAAGEVAVVGTCGGLEVGAEDALALAGAILAVVRAAPRRPILLLVDTRGQRMSRRDELLGLNGFLGHLASSIELARRRGHRTVALVTGEAVSAGALALGFVADEVHALAGARLGVMSLPAMARVTKIPVERLEALSATTPVLAPGLESFVSLGAVESVWPPPLSAALEGALARPAGPDLRAERGRERGGRTLAAAVARAVAGGGHGA</sequence>